<reference evidence="2 3" key="1">
    <citation type="submission" date="2019-07" db="EMBL/GenBank/DDBJ databases">
        <authorList>
            <person name="Kim J."/>
        </authorList>
    </citation>
    <scope>NUCLEOTIDE SEQUENCE [LARGE SCALE GENOMIC DNA]</scope>
    <source>
        <strain evidence="2 3">MJ1a</strain>
    </source>
</reference>
<protein>
    <submittedName>
        <fullName evidence="2">DUF2254 domain-containing protein</fullName>
    </submittedName>
</protein>
<dbReference type="InterPro" id="IPR018723">
    <property type="entry name" value="DUF2254_membrane"/>
</dbReference>
<sequence>MPKIKTGDSVFVIVRRAFSEFLLLPSIVIILFLALAGLTSFLDQERITTLKPVRQFLQQHIFADPEATSNLLGAIVSGTISVTTLTTTLLLVIVQQSAGSMTAQVFDQFLRRKTNQFYLGFFVGLALYSMIILATVNKPFNPVWGGTTAFCLTALALYFLVLLMYTTINQMRPAEIVNAIYYRIVAARERQLKTFSFTTSDVEFINESKSVILCEKGGYVTDIDTKLLAEFMKSNFPLSKVAFTICLGDYVAYGEELAQIINGENHENQIKKAVLNHIRFDIQRDLDNDAGYGISQIETIAWTSISTAHSNPAPGVLCVNLMHNILGVLADEGSLHKDQDCNFIVYTDNVFEELMSGFENLLVVSSESMQHQVFISVLHTLINMLRKLSPELQNRSEAVILLALSVMGDHAYTKSLQEILLKVSKELSLIGLTETAVKVENARKQLESSLGVLNSRSTRVR</sequence>
<organism evidence="2 3">
    <name type="scientific">Mucilaginibacter achroorhodeus</name>
    <dbReference type="NCBI Taxonomy" id="2599294"/>
    <lineage>
        <taxon>Bacteria</taxon>
        <taxon>Pseudomonadati</taxon>
        <taxon>Bacteroidota</taxon>
        <taxon>Sphingobacteriia</taxon>
        <taxon>Sphingobacteriales</taxon>
        <taxon>Sphingobacteriaceae</taxon>
        <taxon>Mucilaginibacter</taxon>
    </lineage>
</organism>
<feature type="transmembrane region" description="Helical" evidence="1">
    <location>
        <begin position="142"/>
        <end position="165"/>
    </location>
</feature>
<proteinExistence type="predicted"/>
<gene>
    <name evidence="2" type="ORF">FPZ42_06715</name>
</gene>
<dbReference type="RefSeq" id="WP_146269728.1">
    <property type="nucleotide sequence ID" value="NZ_VOEI01000002.1"/>
</dbReference>
<dbReference type="AlphaFoldDB" id="A0A563U5X1"/>
<comment type="caution">
    <text evidence="2">The sequence shown here is derived from an EMBL/GenBank/DDBJ whole genome shotgun (WGS) entry which is preliminary data.</text>
</comment>
<evidence type="ECO:0000313" key="3">
    <source>
        <dbReference type="Proteomes" id="UP000318010"/>
    </source>
</evidence>
<feature type="transmembrane region" description="Helical" evidence="1">
    <location>
        <begin position="21"/>
        <end position="42"/>
    </location>
</feature>
<keyword evidence="1" id="KW-0812">Transmembrane</keyword>
<dbReference type="OrthoDB" id="2955631at2"/>
<name>A0A563U5X1_9SPHI</name>
<keyword evidence="1" id="KW-0472">Membrane</keyword>
<feature type="transmembrane region" description="Helical" evidence="1">
    <location>
        <begin position="115"/>
        <end position="136"/>
    </location>
</feature>
<keyword evidence="3" id="KW-1185">Reference proteome</keyword>
<feature type="transmembrane region" description="Helical" evidence="1">
    <location>
        <begin position="71"/>
        <end position="94"/>
    </location>
</feature>
<dbReference type="Pfam" id="PF10011">
    <property type="entry name" value="DUF2254"/>
    <property type="match status" value="1"/>
</dbReference>
<evidence type="ECO:0000313" key="2">
    <source>
        <dbReference type="EMBL" id="TWR26723.1"/>
    </source>
</evidence>
<dbReference type="EMBL" id="VOEI01000002">
    <property type="protein sequence ID" value="TWR26723.1"/>
    <property type="molecule type" value="Genomic_DNA"/>
</dbReference>
<dbReference type="Proteomes" id="UP000318010">
    <property type="component" value="Unassembled WGS sequence"/>
</dbReference>
<keyword evidence="1" id="KW-1133">Transmembrane helix</keyword>
<accession>A0A563U5X1</accession>
<evidence type="ECO:0000256" key="1">
    <source>
        <dbReference type="SAM" id="Phobius"/>
    </source>
</evidence>